<name>A0A420WQG3_9PROT</name>
<proteinExistence type="predicted"/>
<evidence type="ECO:0000313" key="3">
    <source>
        <dbReference type="EMBL" id="RKQ73106.1"/>
    </source>
</evidence>
<dbReference type="AlphaFoldDB" id="A0A420WQG3"/>
<sequence length="129" mass="12450">MSISTIGKGAAGVVKQSQSAFDALGWLNAGSSLLGGMGGLPGLTGGDATSSATSQSSGTNTQSSPFTVGEGNTSNNTPTITAPGPTQTTGPTGGYPLPGMGGGSAEILNMLVPLALVGGLIWIGVRATR</sequence>
<keyword evidence="2" id="KW-0472">Membrane</keyword>
<comment type="caution">
    <text evidence="3">The sequence shown here is derived from an EMBL/GenBank/DDBJ whole genome shotgun (WGS) entry which is preliminary data.</text>
</comment>
<feature type="region of interest" description="Disordered" evidence="1">
    <location>
        <begin position="38"/>
        <end position="99"/>
    </location>
</feature>
<evidence type="ECO:0000313" key="4">
    <source>
        <dbReference type="Proteomes" id="UP000277424"/>
    </source>
</evidence>
<dbReference type="RefSeq" id="WP_121217851.1">
    <property type="nucleotide sequence ID" value="NZ_RBIG01000001.1"/>
</dbReference>
<evidence type="ECO:0000256" key="2">
    <source>
        <dbReference type="SAM" id="Phobius"/>
    </source>
</evidence>
<organism evidence="3 4">
    <name type="scientific">Oceanibaculum indicum</name>
    <dbReference type="NCBI Taxonomy" id="526216"/>
    <lineage>
        <taxon>Bacteria</taxon>
        <taxon>Pseudomonadati</taxon>
        <taxon>Pseudomonadota</taxon>
        <taxon>Alphaproteobacteria</taxon>
        <taxon>Rhodospirillales</taxon>
        <taxon>Oceanibaculaceae</taxon>
        <taxon>Oceanibaculum</taxon>
    </lineage>
</organism>
<evidence type="ECO:0000256" key="1">
    <source>
        <dbReference type="SAM" id="MobiDB-lite"/>
    </source>
</evidence>
<reference evidence="3 4" key="1">
    <citation type="submission" date="2018-10" db="EMBL/GenBank/DDBJ databases">
        <title>Comparative analysis of microorganisms from saline springs in Andes Mountain Range, Colombia.</title>
        <authorList>
            <person name="Rubin E."/>
        </authorList>
    </citation>
    <scope>NUCLEOTIDE SEQUENCE [LARGE SCALE GENOMIC DNA]</scope>
    <source>
        <strain evidence="3 4">USBA 36</strain>
    </source>
</reference>
<feature type="transmembrane region" description="Helical" evidence="2">
    <location>
        <begin position="107"/>
        <end position="125"/>
    </location>
</feature>
<gene>
    <name evidence="3" type="ORF">BCL74_0879</name>
</gene>
<dbReference type="Proteomes" id="UP000277424">
    <property type="component" value="Unassembled WGS sequence"/>
</dbReference>
<feature type="compositionally biased region" description="Low complexity" evidence="1">
    <location>
        <begin position="77"/>
        <end position="98"/>
    </location>
</feature>
<dbReference type="EMBL" id="RBIG01000001">
    <property type="protein sequence ID" value="RKQ73106.1"/>
    <property type="molecule type" value="Genomic_DNA"/>
</dbReference>
<feature type="compositionally biased region" description="Low complexity" evidence="1">
    <location>
        <begin position="46"/>
        <end position="64"/>
    </location>
</feature>
<accession>A0A420WQG3</accession>
<keyword evidence="2" id="KW-0812">Transmembrane</keyword>
<protein>
    <submittedName>
        <fullName evidence="3">Uncharacterized protein</fullName>
    </submittedName>
</protein>
<keyword evidence="2" id="KW-1133">Transmembrane helix</keyword>